<accession>A0AAV4V8N0</accession>
<gene>
    <name evidence="1" type="ORF">CEXT_389791</name>
</gene>
<dbReference type="EMBL" id="BPLR01014135">
    <property type="protein sequence ID" value="GIY66602.1"/>
    <property type="molecule type" value="Genomic_DNA"/>
</dbReference>
<dbReference type="AlphaFoldDB" id="A0AAV4V8N0"/>
<name>A0AAV4V8N0_CAEEX</name>
<sequence length="94" mass="10969">MVNAHGVACLPKPIIMEWYSRSELVKMQIDLGCHPYQIQTTTRRQLMLQLGMNVAYPFRCFQNITSHHSFCSSLHIIRQELIYSKVYGQWIPGN</sequence>
<reference evidence="1 2" key="1">
    <citation type="submission" date="2021-06" db="EMBL/GenBank/DDBJ databases">
        <title>Caerostris extrusa draft genome.</title>
        <authorList>
            <person name="Kono N."/>
            <person name="Arakawa K."/>
        </authorList>
    </citation>
    <scope>NUCLEOTIDE SEQUENCE [LARGE SCALE GENOMIC DNA]</scope>
</reference>
<comment type="caution">
    <text evidence="1">The sequence shown here is derived from an EMBL/GenBank/DDBJ whole genome shotgun (WGS) entry which is preliminary data.</text>
</comment>
<keyword evidence="2" id="KW-1185">Reference proteome</keyword>
<protein>
    <submittedName>
        <fullName evidence="1">Uncharacterized protein</fullName>
    </submittedName>
</protein>
<proteinExistence type="predicted"/>
<dbReference type="Proteomes" id="UP001054945">
    <property type="component" value="Unassembled WGS sequence"/>
</dbReference>
<evidence type="ECO:0000313" key="1">
    <source>
        <dbReference type="EMBL" id="GIY66602.1"/>
    </source>
</evidence>
<organism evidence="1 2">
    <name type="scientific">Caerostris extrusa</name>
    <name type="common">Bark spider</name>
    <name type="synonym">Caerostris bankana</name>
    <dbReference type="NCBI Taxonomy" id="172846"/>
    <lineage>
        <taxon>Eukaryota</taxon>
        <taxon>Metazoa</taxon>
        <taxon>Ecdysozoa</taxon>
        <taxon>Arthropoda</taxon>
        <taxon>Chelicerata</taxon>
        <taxon>Arachnida</taxon>
        <taxon>Araneae</taxon>
        <taxon>Araneomorphae</taxon>
        <taxon>Entelegynae</taxon>
        <taxon>Araneoidea</taxon>
        <taxon>Araneidae</taxon>
        <taxon>Caerostris</taxon>
    </lineage>
</organism>
<evidence type="ECO:0000313" key="2">
    <source>
        <dbReference type="Proteomes" id="UP001054945"/>
    </source>
</evidence>